<dbReference type="AlphaFoldDB" id="A0AAW0FCI4"/>
<feature type="compositionally biased region" description="Low complexity" evidence="1">
    <location>
        <begin position="218"/>
        <end position="241"/>
    </location>
</feature>
<keyword evidence="3" id="KW-1185">Reference proteome</keyword>
<evidence type="ECO:0000313" key="2">
    <source>
        <dbReference type="EMBL" id="KAK7676742.1"/>
    </source>
</evidence>
<feature type="compositionally biased region" description="Polar residues" evidence="1">
    <location>
        <begin position="891"/>
        <end position="900"/>
    </location>
</feature>
<name>A0AAW0FCI4_9APHY</name>
<comment type="caution">
    <text evidence="2">The sequence shown here is derived from an EMBL/GenBank/DDBJ whole genome shotgun (WGS) entry which is preliminary data.</text>
</comment>
<feature type="compositionally biased region" description="Basic and acidic residues" evidence="1">
    <location>
        <begin position="880"/>
        <end position="889"/>
    </location>
</feature>
<feature type="compositionally biased region" description="Acidic residues" evidence="1">
    <location>
        <begin position="983"/>
        <end position="1021"/>
    </location>
</feature>
<organism evidence="2 3">
    <name type="scientific">Cerrena zonata</name>
    <dbReference type="NCBI Taxonomy" id="2478898"/>
    <lineage>
        <taxon>Eukaryota</taxon>
        <taxon>Fungi</taxon>
        <taxon>Dikarya</taxon>
        <taxon>Basidiomycota</taxon>
        <taxon>Agaricomycotina</taxon>
        <taxon>Agaricomycetes</taxon>
        <taxon>Polyporales</taxon>
        <taxon>Cerrenaceae</taxon>
        <taxon>Cerrena</taxon>
    </lineage>
</organism>
<feature type="compositionally biased region" description="Basic and acidic residues" evidence="1">
    <location>
        <begin position="1022"/>
        <end position="1036"/>
    </location>
</feature>
<feature type="region of interest" description="Disordered" evidence="1">
    <location>
        <begin position="192"/>
        <end position="211"/>
    </location>
</feature>
<dbReference type="Proteomes" id="UP001385951">
    <property type="component" value="Unassembled WGS sequence"/>
</dbReference>
<evidence type="ECO:0000313" key="3">
    <source>
        <dbReference type="Proteomes" id="UP001385951"/>
    </source>
</evidence>
<proteinExistence type="predicted"/>
<accession>A0AAW0FCI4</accession>
<feature type="compositionally biased region" description="Polar residues" evidence="1">
    <location>
        <begin position="959"/>
        <end position="968"/>
    </location>
</feature>
<feature type="region of interest" description="Disordered" evidence="1">
    <location>
        <begin position="836"/>
        <end position="903"/>
    </location>
</feature>
<feature type="compositionally biased region" description="Pro residues" evidence="1">
    <location>
        <begin position="273"/>
        <end position="282"/>
    </location>
</feature>
<feature type="region of interest" description="Disordered" evidence="1">
    <location>
        <begin position="921"/>
        <end position="1036"/>
    </location>
</feature>
<feature type="compositionally biased region" description="Acidic residues" evidence="1">
    <location>
        <begin position="259"/>
        <end position="270"/>
    </location>
</feature>
<gene>
    <name evidence="2" type="ORF">QCA50_020318</name>
</gene>
<sequence>MKTSMNVPLTQGATATGRAPRSEEQVSLWVLTFMVREAVLVAPDNMEKKEAMYYFNGVYQHLKSVWVRIRDALSGMTEGVPYILSSFAYLRVPQDRDVSGCWKKEDFLQAFYLNQTYMEFYDHQPTFCDDLEWPNPADAQPFWCKLIVDLNAARAARDEPALVLSLESPLFSTHPRFPLFSTLFQSHYRPLTATSSSKTKRPRTSTDSDYDAALASGTSTKISPSGSASSSKPSATAAKLPGPSNPTKPKLKRPRHDLEPEDVEMADEASESSPPPTVPQPAPDRKGKGREVIAGPEEAFVELEDIQALVSQFANQDIMFEAALKEQLSACAQGGHDCFVALKHFHGCWRCKTGSNGCSLAPKAEYSAKGELKNMRGQSHWPWYITLVFHVLNVLALDTEKGPQHLPADYTGIQIPPFPSKKPNSVLKPLTTKRVSDLAVAKKAMKAPVYYALPRALYKDLEAQRSESPKWPMLPKDARTRFENILSRAENGSIKQPWMTSASEDEPERGRSRSRAPNTAEKARPQPRPRTRASSKASEKNISPSEPVTGGHRTSVPPSVPSTSRARALSQVSSIPRTGKRGPSKPRSTSQKAKKTPIQRREIPRAVRGKSIKIKKEDAVIKGRSGVRRAYVGKRPPRVMRRVPSHTDEDEGLYTLRLGRRLLTNLPTVTLKAIEGMEVEPQEVFLTEPINTVFDIPAPGPSRLTSSRAEDPHSHDVPVTMERLSVALLSQRAEILEGITESLADERGAINSQIQSGLYSLTEASLATLAGKWLQSGETAAKAVFDGMSQGVTDIVDQKLSIFLQNVEAHLDEKINRSVQDLKDYLEVKLDSRFPSNVTDVHQSPEDDRSTDNADENEDIKKEVNGGPGDENTVVTPHRGMSESRDVSREGPQTSANVSEQGRLRILPEALGRLHDILNDYASSPTSSTEHPEVLSRGDTGSVEGDADPARQPSLPDDISSTLPQNEVNVVDSGAETGAALETDTDGESSEDETADMDVDPDADGDAESEEDELEEGEIGEADDKGSNSEEKMEED</sequence>
<protein>
    <submittedName>
        <fullName evidence="2">Uncharacterized protein</fullName>
    </submittedName>
</protein>
<evidence type="ECO:0000256" key="1">
    <source>
        <dbReference type="SAM" id="MobiDB-lite"/>
    </source>
</evidence>
<feature type="compositionally biased region" description="Low complexity" evidence="1">
    <location>
        <begin position="553"/>
        <end position="568"/>
    </location>
</feature>
<feature type="compositionally biased region" description="Basic and acidic residues" evidence="1">
    <location>
        <begin position="843"/>
        <end position="852"/>
    </location>
</feature>
<feature type="region of interest" description="Disordered" evidence="1">
    <location>
        <begin position="488"/>
        <end position="601"/>
    </location>
</feature>
<feature type="region of interest" description="Disordered" evidence="1">
    <location>
        <begin position="216"/>
        <end position="289"/>
    </location>
</feature>
<dbReference type="EMBL" id="JASBNA010000106">
    <property type="protein sequence ID" value="KAK7676742.1"/>
    <property type="molecule type" value="Genomic_DNA"/>
</dbReference>
<reference evidence="2 3" key="1">
    <citation type="submission" date="2022-09" db="EMBL/GenBank/DDBJ databases">
        <authorList>
            <person name="Palmer J.M."/>
        </authorList>
    </citation>
    <scope>NUCLEOTIDE SEQUENCE [LARGE SCALE GENOMIC DNA]</scope>
    <source>
        <strain evidence="2 3">DSM 7382</strain>
    </source>
</reference>
<feature type="compositionally biased region" description="Polar residues" evidence="1">
    <location>
        <begin position="534"/>
        <end position="546"/>
    </location>
</feature>